<comment type="subcellular location">
    <subcellularLocation>
        <location evidence="1">Cell membrane</location>
        <topology evidence="1">Multi-pass membrane protein</topology>
    </subcellularLocation>
</comment>
<dbReference type="GO" id="GO:0005886">
    <property type="term" value="C:plasma membrane"/>
    <property type="evidence" value="ECO:0007669"/>
    <property type="project" value="UniProtKB-SubCell"/>
</dbReference>
<evidence type="ECO:0000313" key="9">
    <source>
        <dbReference type="EMBL" id="CAB4731566.1"/>
    </source>
</evidence>
<dbReference type="GO" id="GO:1903785">
    <property type="term" value="P:L-valine transmembrane transport"/>
    <property type="evidence" value="ECO:0007669"/>
    <property type="project" value="TreeGrafter"/>
</dbReference>
<dbReference type="AlphaFoldDB" id="A0A6J6S9P9"/>
<sequence length="226" mass="23132">MELPPARRRAIRSNALGIGIATGAYGLSFGAISIASGLTIWQAQALSVLMFTGASQFALVGVLGAGGGIAAAVLTAWFLGARNGLYGLHVAPTLQVRGWRRLAAAQLTIDESTAMAVANEDTVPASRQAFWATGISVFVLWNIGTCLGALGASMLSEPEILGLDAAIPAGFMALLWPRLKDRLAWAVAGAGGLVALALIPFTAPGVPVLGSALVAVAAGTWAWRRA</sequence>
<dbReference type="PANTHER" id="PTHR34979">
    <property type="entry name" value="INNER MEMBRANE PROTEIN YGAZ"/>
    <property type="match status" value="1"/>
</dbReference>
<feature type="transmembrane region" description="Helical" evidence="8">
    <location>
        <begin position="160"/>
        <end position="176"/>
    </location>
</feature>
<dbReference type="InterPro" id="IPR011606">
    <property type="entry name" value="Brnchd-chn_aa_trnsp_permease"/>
</dbReference>
<evidence type="ECO:0000256" key="1">
    <source>
        <dbReference type="ARBA" id="ARBA00004651"/>
    </source>
</evidence>
<dbReference type="EMBL" id="CAEZYW010000019">
    <property type="protein sequence ID" value="CAB4731566.1"/>
    <property type="molecule type" value="Genomic_DNA"/>
</dbReference>
<accession>A0A6J6S9P9</accession>
<keyword evidence="7 8" id="KW-0472">Membrane</keyword>
<keyword evidence="6 8" id="KW-1133">Transmembrane helix</keyword>
<proteinExistence type="inferred from homology"/>
<feature type="transmembrane region" description="Helical" evidence="8">
    <location>
        <begin position="57"/>
        <end position="79"/>
    </location>
</feature>
<protein>
    <submittedName>
        <fullName evidence="9">Unannotated protein</fullName>
    </submittedName>
</protein>
<evidence type="ECO:0000256" key="5">
    <source>
        <dbReference type="ARBA" id="ARBA00022692"/>
    </source>
</evidence>
<evidence type="ECO:0000256" key="2">
    <source>
        <dbReference type="ARBA" id="ARBA00010735"/>
    </source>
</evidence>
<dbReference type="Pfam" id="PF03591">
    <property type="entry name" value="AzlC"/>
    <property type="match status" value="1"/>
</dbReference>
<reference evidence="9" key="1">
    <citation type="submission" date="2020-05" db="EMBL/GenBank/DDBJ databases">
        <authorList>
            <person name="Chiriac C."/>
            <person name="Salcher M."/>
            <person name="Ghai R."/>
            <person name="Kavagutti S V."/>
        </authorList>
    </citation>
    <scope>NUCLEOTIDE SEQUENCE</scope>
</reference>
<feature type="transmembrane region" description="Helical" evidence="8">
    <location>
        <begin position="129"/>
        <end position="154"/>
    </location>
</feature>
<gene>
    <name evidence="9" type="ORF">UFOPK2786_00216</name>
</gene>
<evidence type="ECO:0000256" key="8">
    <source>
        <dbReference type="SAM" id="Phobius"/>
    </source>
</evidence>
<keyword evidence="4" id="KW-1003">Cell membrane</keyword>
<dbReference type="PANTHER" id="PTHR34979:SF1">
    <property type="entry name" value="INNER MEMBRANE PROTEIN YGAZ"/>
    <property type="match status" value="1"/>
</dbReference>
<evidence type="ECO:0000256" key="3">
    <source>
        <dbReference type="ARBA" id="ARBA00022448"/>
    </source>
</evidence>
<comment type="similarity">
    <text evidence="2">Belongs to the AzlC family.</text>
</comment>
<name>A0A6J6S9P9_9ZZZZ</name>
<keyword evidence="5 8" id="KW-0812">Transmembrane</keyword>
<feature type="transmembrane region" description="Helical" evidence="8">
    <location>
        <begin position="205"/>
        <end position="223"/>
    </location>
</feature>
<feature type="transmembrane region" description="Helical" evidence="8">
    <location>
        <begin position="15"/>
        <end position="37"/>
    </location>
</feature>
<evidence type="ECO:0000256" key="6">
    <source>
        <dbReference type="ARBA" id="ARBA00022989"/>
    </source>
</evidence>
<organism evidence="9">
    <name type="scientific">freshwater metagenome</name>
    <dbReference type="NCBI Taxonomy" id="449393"/>
    <lineage>
        <taxon>unclassified sequences</taxon>
        <taxon>metagenomes</taxon>
        <taxon>ecological metagenomes</taxon>
    </lineage>
</organism>
<evidence type="ECO:0000256" key="4">
    <source>
        <dbReference type="ARBA" id="ARBA00022475"/>
    </source>
</evidence>
<keyword evidence="3" id="KW-0813">Transport</keyword>
<evidence type="ECO:0000256" key="7">
    <source>
        <dbReference type="ARBA" id="ARBA00023136"/>
    </source>
</evidence>